<name>A0A9J6FXN3_HAELO</name>
<dbReference type="GO" id="GO:0140359">
    <property type="term" value="F:ABC-type transporter activity"/>
    <property type="evidence" value="ECO:0007669"/>
    <property type="project" value="InterPro"/>
</dbReference>
<keyword evidence="1" id="KW-0812">Transmembrane</keyword>
<dbReference type="AlphaFoldDB" id="A0A9J6FXN3"/>
<evidence type="ECO:0000313" key="4">
    <source>
        <dbReference type="Proteomes" id="UP000821853"/>
    </source>
</evidence>
<evidence type="ECO:0000313" key="3">
    <source>
        <dbReference type="EMBL" id="KAH9367144.1"/>
    </source>
</evidence>
<organism evidence="3 4">
    <name type="scientific">Haemaphysalis longicornis</name>
    <name type="common">Bush tick</name>
    <dbReference type="NCBI Taxonomy" id="44386"/>
    <lineage>
        <taxon>Eukaryota</taxon>
        <taxon>Metazoa</taxon>
        <taxon>Ecdysozoa</taxon>
        <taxon>Arthropoda</taxon>
        <taxon>Chelicerata</taxon>
        <taxon>Arachnida</taxon>
        <taxon>Acari</taxon>
        <taxon>Parasitiformes</taxon>
        <taxon>Ixodida</taxon>
        <taxon>Ixodoidea</taxon>
        <taxon>Ixodidae</taxon>
        <taxon>Haemaphysalinae</taxon>
        <taxon>Haemaphysalis</taxon>
    </lineage>
</organism>
<dbReference type="PANTHER" id="PTHR19229:SF250">
    <property type="entry name" value="ABC TRANSPORTER DOMAIN-CONTAINING PROTEIN-RELATED"/>
    <property type="match status" value="1"/>
</dbReference>
<dbReference type="InterPro" id="IPR027417">
    <property type="entry name" value="P-loop_NTPase"/>
</dbReference>
<dbReference type="Proteomes" id="UP000821853">
    <property type="component" value="Chromosome 2"/>
</dbReference>
<proteinExistence type="predicted"/>
<accession>A0A9J6FXN3</accession>
<keyword evidence="1" id="KW-0472">Membrane</keyword>
<dbReference type="EMBL" id="JABSTR010000004">
    <property type="protein sequence ID" value="KAH9367144.1"/>
    <property type="molecule type" value="Genomic_DNA"/>
</dbReference>
<dbReference type="GO" id="GO:0005524">
    <property type="term" value="F:ATP binding"/>
    <property type="evidence" value="ECO:0007669"/>
    <property type="project" value="InterPro"/>
</dbReference>
<keyword evidence="4" id="KW-1185">Reference proteome</keyword>
<keyword evidence="1" id="KW-1133">Transmembrane helix</keyword>
<dbReference type="VEuPathDB" id="VectorBase:HLOH_044035"/>
<dbReference type="SUPFAM" id="SSF52540">
    <property type="entry name" value="P-loop containing nucleoside triphosphate hydrolases"/>
    <property type="match status" value="1"/>
</dbReference>
<dbReference type="OrthoDB" id="10255969at2759"/>
<comment type="caution">
    <text evidence="3">The sequence shown here is derived from an EMBL/GenBank/DDBJ whole genome shotgun (WGS) entry which is preliminary data.</text>
</comment>
<dbReference type="GO" id="GO:0016887">
    <property type="term" value="F:ATP hydrolysis activity"/>
    <property type="evidence" value="ECO:0007669"/>
    <property type="project" value="InterPro"/>
</dbReference>
<evidence type="ECO:0000259" key="2">
    <source>
        <dbReference type="Pfam" id="PF00005"/>
    </source>
</evidence>
<dbReference type="GO" id="GO:0005319">
    <property type="term" value="F:lipid transporter activity"/>
    <property type="evidence" value="ECO:0007669"/>
    <property type="project" value="TreeGrafter"/>
</dbReference>
<gene>
    <name evidence="3" type="ORF">HPB48_018852</name>
</gene>
<dbReference type="GO" id="GO:0016020">
    <property type="term" value="C:membrane"/>
    <property type="evidence" value="ECO:0007669"/>
    <property type="project" value="InterPro"/>
</dbReference>
<dbReference type="InterPro" id="IPR003439">
    <property type="entry name" value="ABC_transporter-like_ATP-bd"/>
</dbReference>
<reference evidence="3 4" key="1">
    <citation type="journal article" date="2020" name="Cell">
        <title>Large-Scale Comparative Analyses of Tick Genomes Elucidate Their Genetic Diversity and Vector Capacities.</title>
        <authorList>
            <consortium name="Tick Genome and Microbiome Consortium (TIGMIC)"/>
            <person name="Jia N."/>
            <person name="Wang J."/>
            <person name="Shi W."/>
            <person name="Du L."/>
            <person name="Sun Y."/>
            <person name="Zhan W."/>
            <person name="Jiang J.F."/>
            <person name="Wang Q."/>
            <person name="Zhang B."/>
            <person name="Ji P."/>
            <person name="Bell-Sakyi L."/>
            <person name="Cui X.M."/>
            <person name="Yuan T.T."/>
            <person name="Jiang B.G."/>
            <person name="Yang W.F."/>
            <person name="Lam T.T."/>
            <person name="Chang Q.C."/>
            <person name="Ding S.J."/>
            <person name="Wang X.J."/>
            <person name="Zhu J.G."/>
            <person name="Ruan X.D."/>
            <person name="Zhao L."/>
            <person name="Wei J.T."/>
            <person name="Ye R.Z."/>
            <person name="Que T.C."/>
            <person name="Du C.H."/>
            <person name="Zhou Y.H."/>
            <person name="Cheng J.X."/>
            <person name="Dai P.F."/>
            <person name="Guo W.B."/>
            <person name="Han X.H."/>
            <person name="Huang E.J."/>
            <person name="Li L.F."/>
            <person name="Wei W."/>
            <person name="Gao Y.C."/>
            <person name="Liu J.Z."/>
            <person name="Shao H.Z."/>
            <person name="Wang X."/>
            <person name="Wang C.C."/>
            <person name="Yang T.C."/>
            <person name="Huo Q.B."/>
            <person name="Li W."/>
            <person name="Chen H.Y."/>
            <person name="Chen S.E."/>
            <person name="Zhou L.G."/>
            <person name="Ni X.B."/>
            <person name="Tian J.H."/>
            <person name="Sheng Y."/>
            <person name="Liu T."/>
            <person name="Pan Y.S."/>
            <person name="Xia L.Y."/>
            <person name="Li J."/>
            <person name="Zhao F."/>
            <person name="Cao W.C."/>
        </authorList>
    </citation>
    <scope>NUCLEOTIDE SEQUENCE [LARGE SCALE GENOMIC DNA]</scope>
    <source>
        <strain evidence="3">HaeL-2018</strain>
    </source>
</reference>
<dbReference type="Gene3D" id="3.40.50.300">
    <property type="entry name" value="P-loop containing nucleotide triphosphate hydrolases"/>
    <property type="match status" value="1"/>
</dbReference>
<sequence>MTEQKSGLKHLQLMTGMSGFVYWMGHFLFDFCMAAGSSYFLTAIMYFSHSGSETIYYRLLGSVSTELFVPMVQRYHVTGASSSVLFAWFFLLRWFPTYSLVQGVTKVVMLHKYNAICTTGGILLAEACRDSHLAADERISPCCQGERSISSKENGDKFPDWEHSRLVNRRVQGTEYTDKVTMQPRGPRIVDSCMDAEVEEEASLVDQVFRCKAFGEGAMTIQQICKTVGIVSPVRLLEGVSFQLNRGECLGLVGIHDSGKSTLLDILVGLTMPTQGGAHTASASMGGNLRAWQRGIGYAPDGIYKESMPALTVGEILDIVARLRGVKPGRPAVTSVLSIVGKLNENRMANECRLGQLVIYV</sequence>
<dbReference type="Pfam" id="PF00005">
    <property type="entry name" value="ABC_tran"/>
    <property type="match status" value="1"/>
</dbReference>
<dbReference type="InterPro" id="IPR026082">
    <property type="entry name" value="ABCA"/>
</dbReference>
<feature type="domain" description="ABC transporter" evidence="2">
    <location>
        <begin position="237"/>
        <end position="316"/>
    </location>
</feature>
<protein>
    <recommendedName>
        <fullName evidence="2">ABC transporter domain-containing protein</fullName>
    </recommendedName>
</protein>
<evidence type="ECO:0000256" key="1">
    <source>
        <dbReference type="SAM" id="Phobius"/>
    </source>
</evidence>
<dbReference type="PANTHER" id="PTHR19229">
    <property type="entry name" value="ATP-BINDING CASSETTE TRANSPORTER SUBFAMILY A ABCA"/>
    <property type="match status" value="1"/>
</dbReference>
<feature type="transmembrane region" description="Helical" evidence="1">
    <location>
        <begin position="20"/>
        <end position="47"/>
    </location>
</feature>